<dbReference type="AlphaFoldDB" id="A0AAD8N970"/>
<evidence type="ECO:0000259" key="2">
    <source>
        <dbReference type="Pfam" id="PF05678"/>
    </source>
</evidence>
<reference evidence="3" key="1">
    <citation type="submission" date="2023-02" db="EMBL/GenBank/DDBJ databases">
        <title>Genome of toxic invasive species Heracleum sosnowskyi carries increased number of genes despite the absence of recent whole-genome duplications.</title>
        <authorList>
            <person name="Schelkunov M."/>
            <person name="Shtratnikova V."/>
            <person name="Makarenko M."/>
            <person name="Klepikova A."/>
            <person name="Omelchenko D."/>
            <person name="Novikova G."/>
            <person name="Obukhova E."/>
            <person name="Bogdanov V."/>
            <person name="Penin A."/>
            <person name="Logacheva M."/>
        </authorList>
    </citation>
    <scope>NUCLEOTIDE SEQUENCE</scope>
    <source>
        <strain evidence="3">Hsosn_3</strain>
        <tissue evidence="3">Leaf</tissue>
    </source>
</reference>
<evidence type="ECO:0000256" key="1">
    <source>
        <dbReference type="SAM" id="MobiDB-lite"/>
    </source>
</evidence>
<proteinExistence type="predicted"/>
<feature type="region of interest" description="Disordered" evidence="1">
    <location>
        <begin position="40"/>
        <end position="75"/>
    </location>
</feature>
<evidence type="ECO:0000313" key="3">
    <source>
        <dbReference type="EMBL" id="KAK1399228.1"/>
    </source>
</evidence>
<dbReference type="Pfam" id="PF05678">
    <property type="entry name" value="VQ"/>
    <property type="match status" value="1"/>
</dbReference>
<comment type="caution">
    <text evidence="3">The sequence shown here is derived from an EMBL/GenBank/DDBJ whole genome shotgun (WGS) entry which is preliminary data.</text>
</comment>
<dbReference type="InterPro" id="IPR008889">
    <property type="entry name" value="VQ"/>
</dbReference>
<gene>
    <name evidence="3" type="ORF">POM88_009091</name>
</gene>
<dbReference type="InterPro" id="IPR039608">
    <property type="entry name" value="VQ_1/10"/>
</dbReference>
<dbReference type="PANTHER" id="PTHR34777:SF1">
    <property type="entry name" value="VQ MOTIF-CONTAINING PROTEIN 10"/>
    <property type="match status" value="1"/>
</dbReference>
<sequence>MSAADQRGGNGRVPPVRVVIISTQYIETDPANFKSVVQRLTGKHSHPIHSNHELPLPPKRRRLSPPPSVSEVAASTAGVMVGSSSSNNTNSSSLSVMTLSRGVSVSDFDRLQTLPSWKEIFQLCM</sequence>
<name>A0AAD8N970_9APIA</name>
<evidence type="ECO:0000313" key="4">
    <source>
        <dbReference type="Proteomes" id="UP001237642"/>
    </source>
</evidence>
<protein>
    <submittedName>
        <fullName evidence="3">VQ motif-containing protein 10-like</fullName>
    </submittedName>
</protein>
<dbReference type="PANTHER" id="PTHR34777">
    <property type="entry name" value="VQ MOTIF-CONTAINING PROTEIN 10"/>
    <property type="match status" value="1"/>
</dbReference>
<feature type="domain" description="VQ" evidence="2">
    <location>
        <begin position="20"/>
        <end position="47"/>
    </location>
</feature>
<dbReference type="Proteomes" id="UP001237642">
    <property type="component" value="Unassembled WGS sequence"/>
</dbReference>
<accession>A0AAD8N970</accession>
<dbReference type="EMBL" id="JAUIZM010000002">
    <property type="protein sequence ID" value="KAK1399228.1"/>
    <property type="molecule type" value="Genomic_DNA"/>
</dbReference>
<organism evidence="3 4">
    <name type="scientific">Heracleum sosnowskyi</name>
    <dbReference type="NCBI Taxonomy" id="360622"/>
    <lineage>
        <taxon>Eukaryota</taxon>
        <taxon>Viridiplantae</taxon>
        <taxon>Streptophyta</taxon>
        <taxon>Embryophyta</taxon>
        <taxon>Tracheophyta</taxon>
        <taxon>Spermatophyta</taxon>
        <taxon>Magnoliopsida</taxon>
        <taxon>eudicotyledons</taxon>
        <taxon>Gunneridae</taxon>
        <taxon>Pentapetalae</taxon>
        <taxon>asterids</taxon>
        <taxon>campanulids</taxon>
        <taxon>Apiales</taxon>
        <taxon>Apiaceae</taxon>
        <taxon>Apioideae</taxon>
        <taxon>apioid superclade</taxon>
        <taxon>Tordylieae</taxon>
        <taxon>Tordyliinae</taxon>
        <taxon>Heracleum</taxon>
    </lineage>
</organism>
<keyword evidence="4" id="KW-1185">Reference proteome</keyword>
<reference evidence="3" key="2">
    <citation type="submission" date="2023-05" db="EMBL/GenBank/DDBJ databases">
        <authorList>
            <person name="Schelkunov M.I."/>
        </authorList>
    </citation>
    <scope>NUCLEOTIDE SEQUENCE</scope>
    <source>
        <strain evidence="3">Hsosn_3</strain>
        <tissue evidence="3">Leaf</tissue>
    </source>
</reference>